<feature type="region of interest" description="Disordered" evidence="1">
    <location>
        <begin position="1"/>
        <end position="32"/>
    </location>
</feature>
<dbReference type="Proteomes" id="UP000316541">
    <property type="component" value="Unassembled WGS sequence"/>
</dbReference>
<gene>
    <name evidence="2" type="ORF">FLX08_06405</name>
</gene>
<organism evidence="2 3">
    <name type="scientific">Microbispora hainanensis</name>
    <dbReference type="NCBI Taxonomy" id="568844"/>
    <lineage>
        <taxon>Bacteria</taxon>
        <taxon>Bacillati</taxon>
        <taxon>Actinomycetota</taxon>
        <taxon>Actinomycetes</taxon>
        <taxon>Streptosporangiales</taxon>
        <taxon>Streptosporangiaceae</taxon>
        <taxon>Microbispora</taxon>
    </lineage>
</organism>
<evidence type="ECO:0000313" key="2">
    <source>
        <dbReference type="EMBL" id="TQS22962.1"/>
    </source>
</evidence>
<feature type="compositionally biased region" description="Basic residues" evidence="1">
    <location>
        <begin position="15"/>
        <end position="28"/>
    </location>
</feature>
<accession>A0A544Z2W8</accession>
<name>A0A544Z2W8_9ACTN</name>
<comment type="caution">
    <text evidence="2">The sequence shown here is derived from an EMBL/GenBank/DDBJ whole genome shotgun (WGS) entry which is preliminary data.</text>
</comment>
<evidence type="ECO:0000256" key="1">
    <source>
        <dbReference type="SAM" id="MobiDB-lite"/>
    </source>
</evidence>
<protein>
    <submittedName>
        <fullName evidence="2">Uncharacterized protein</fullName>
    </submittedName>
</protein>
<evidence type="ECO:0000313" key="3">
    <source>
        <dbReference type="Proteomes" id="UP000316541"/>
    </source>
</evidence>
<proteinExistence type="predicted"/>
<dbReference type="RefSeq" id="WP_142617258.1">
    <property type="nucleotide sequence ID" value="NZ_VIRM01000005.1"/>
</dbReference>
<dbReference type="AlphaFoldDB" id="A0A544Z2W8"/>
<reference evidence="2 3" key="1">
    <citation type="submission" date="2019-07" db="EMBL/GenBank/DDBJ databases">
        <title>Microbispora hainanensis DSM 45428.</title>
        <authorList>
            <person name="Thawai C."/>
        </authorList>
    </citation>
    <scope>NUCLEOTIDE SEQUENCE [LARGE SCALE GENOMIC DNA]</scope>
    <source>
        <strain evidence="2 3">DSM 45428</strain>
    </source>
</reference>
<dbReference type="EMBL" id="VIRM01000005">
    <property type="protein sequence ID" value="TQS22962.1"/>
    <property type="molecule type" value="Genomic_DNA"/>
</dbReference>
<sequence length="130" mass="14653">MGLLLALRPPQPRPKSLRRATRAQRRERRRAEAEEWMTAERRGWVLDVEVDELLSLVDSAGSSGLLVLGGLDPWSDTVLDRRDLPQLEADVDRLEAAVGTDAQRELVAAIRKLLTCWQAEPDLLLHCYGD</sequence>